<dbReference type="Pfam" id="PF12728">
    <property type="entry name" value="HTH_17"/>
    <property type="match status" value="1"/>
</dbReference>
<dbReference type="GO" id="GO:0003677">
    <property type="term" value="F:DNA binding"/>
    <property type="evidence" value="ECO:0007669"/>
    <property type="project" value="InterPro"/>
</dbReference>
<proteinExistence type="predicted"/>
<gene>
    <name evidence="2" type="ORF">FBQ73_02600</name>
</gene>
<name>A0A6C1KJZ2_XANAU</name>
<evidence type="ECO:0000313" key="2">
    <source>
        <dbReference type="EMBL" id="TLX44485.1"/>
    </source>
</evidence>
<dbReference type="RefSeq" id="WP_138397972.1">
    <property type="nucleotide sequence ID" value="NZ_JBAFVI010000012.1"/>
</dbReference>
<dbReference type="AlphaFoldDB" id="A0A6C1KJZ2"/>
<evidence type="ECO:0000259" key="1">
    <source>
        <dbReference type="Pfam" id="PF12728"/>
    </source>
</evidence>
<dbReference type="Proteomes" id="UP000305131">
    <property type="component" value="Unassembled WGS sequence"/>
</dbReference>
<sequence length="78" mass="8098">MAHAALLNSTAPAPIVSTTPEPAAFDTASAARYLGIGKTTLFAEIKAGRLPARKAGNRTLIVRTDADAWLAKLPVRAA</sequence>
<feature type="domain" description="Helix-turn-helix" evidence="1">
    <location>
        <begin position="26"/>
        <end position="72"/>
    </location>
</feature>
<reference evidence="2 3" key="1">
    <citation type="submission" date="2019-05" db="EMBL/GenBank/DDBJ databases">
        <authorList>
            <person name="Zhou X."/>
        </authorList>
    </citation>
    <scope>NUCLEOTIDE SEQUENCE [LARGE SCALE GENOMIC DNA]</scope>
    <source>
        <strain evidence="2 3">DSM 432</strain>
    </source>
</reference>
<dbReference type="NCBIfam" id="TIGR01764">
    <property type="entry name" value="excise"/>
    <property type="match status" value="1"/>
</dbReference>
<evidence type="ECO:0000313" key="3">
    <source>
        <dbReference type="Proteomes" id="UP000305131"/>
    </source>
</evidence>
<dbReference type="GeneID" id="95772343"/>
<accession>A0A6C1KJZ2</accession>
<organism evidence="2 3">
    <name type="scientific">Xanthobacter autotrophicus</name>
    <dbReference type="NCBI Taxonomy" id="280"/>
    <lineage>
        <taxon>Bacteria</taxon>
        <taxon>Pseudomonadati</taxon>
        <taxon>Pseudomonadota</taxon>
        <taxon>Alphaproteobacteria</taxon>
        <taxon>Hyphomicrobiales</taxon>
        <taxon>Xanthobacteraceae</taxon>
        <taxon>Xanthobacter</taxon>
    </lineage>
</organism>
<dbReference type="OrthoDB" id="8455293at2"/>
<protein>
    <submittedName>
        <fullName evidence="2">Helix-turn-helix domain-containing protein</fullName>
    </submittedName>
</protein>
<dbReference type="InterPro" id="IPR041657">
    <property type="entry name" value="HTH_17"/>
</dbReference>
<dbReference type="EMBL" id="VAUP01000007">
    <property type="protein sequence ID" value="TLX44485.1"/>
    <property type="molecule type" value="Genomic_DNA"/>
</dbReference>
<comment type="caution">
    <text evidence="2">The sequence shown here is derived from an EMBL/GenBank/DDBJ whole genome shotgun (WGS) entry which is preliminary data.</text>
</comment>
<dbReference type="InterPro" id="IPR010093">
    <property type="entry name" value="SinI_DNA-bd"/>
</dbReference>